<comment type="caution">
    <text evidence="1">The sequence shown here is derived from an EMBL/GenBank/DDBJ whole genome shotgun (WGS) entry which is preliminary data.</text>
</comment>
<dbReference type="EMBL" id="JBFRCH010000002">
    <property type="protein sequence ID" value="MEX3931239.1"/>
    <property type="molecule type" value="Genomic_DNA"/>
</dbReference>
<name>A0ACC6TUY5_9BURK</name>
<evidence type="ECO:0000313" key="2">
    <source>
        <dbReference type="Proteomes" id="UP001558850"/>
    </source>
</evidence>
<sequence>MANQFADSGIGKTEFSDLRPYGYPLFLALVLRIGKAVGLSFSFSIFLAQTCLYLLVSWYFSRIVYKEWSKPIGQYVLLGLFGNILVFPALGIALSDGFSLILQIAIVAIFTRLYLLAGKSSPVSVWLRLFLIGLLTGFAVMVRPGNIHFLLFEAVALVLYSFSLCKMRRGQFIIWLIVAALGFAIAVAPQVIFNRVVFHVNSFLPVYDLQGRQLFFGQQYLKYGTAVNDLGQGSAMPYMSPWASSATGTIAWYFSHPLAGAVTLLAHIFGAVDFDYLFTYVHLNAHSWRWLSFLVSQGVVFWGLAGWTRIYRAALAFEKGEQRDLFRAFCIVSFAYVASWLAVYAPSAVENRYAFPLVTLFLPVALWALCTIKSLRNAGWLCICFGIYLLFSGAASMWLSSLRVLPAA</sequence>
<reference evidence="1" key="1">
    <citation type="submission" date="2024-07" db="EMBL/GenBank/DDBJ databases">
        <title>A survey of Mimosa microsymbionts across Brazilian biomes reveals a high diversity of Paraburkholderia nodulating endemic species, but also that Cupriavidus is common as a symbiont of widespread species.</title>
        <authorList>
            <person name="Rouws L."/>
            <person name="Barauna A."/>
            <person name="Beukes C."/>
            <person name="Rouws J.R.C."/>
            <person name="De Faria S.M."/>
            <person name="Gross E."/>
            <person name="Bueno Dos Reis Junior F."/>
            <person name="Simon M.F."/>
            <person name="Maluk M."/>
            <person name="Odee D.W."/>
            <person name="Kenicer G."/>
            <person name="Young J.P.W."/>
            <person name="Reis V.M."/>
            <person name="Zilli J."/>
            <person name="James E.K."/>
        </authorList>
    </citation>
    <scope>NUCLEOTIDE SEQUENCE</scope>
    <source>
        <strain evidence="1">EG181B</strain>
    </source>
</reference>
<accession>A0ACC6TUY5</accession>
<proteinExistence type="predicted"/>
<evidence type="ECO:0000313" key="1">
    <source>
        <dbReference type="EMBL" id="MEX3931239.1"/>
    </source>
</evidence>
<keyword evidence="2" id="KW-1185">Reference proteome</keyword>
<gene>
    <name evidence="1" type="ORF">AB4Y32_05360</name>
</gene>
<organism evidence="1 2">
    <name type="scientific">Paraburkholderia phymatum</name>
    <dbReference type="NCBI Taxonomy" id="148447"/>
    <lineage>
        <taxon>Bacteria</taxon>
        <taxon>Pseudomonadati</taxon>
        <taxon>Pseudomonadota</taxon>
        <taxon>Betaproteobacteria</taxon>
        <taxon>Burkholderiales</taxon>
        <taxon>Burkholderiaceae</taxon>
        <taxon>Paraburkholderia</taxon>
    </lineage>
</organism>
<dbReference type="Proteomes" id="UP001558850">
    <property type="component" value="Unassembled WGS sequence"/>
</dbReference>
<protein>
    <submittedName>
        <fullName evidence="1">Uncharacterized protein</fullName>
    </submittedName>
</protein>